<dbReference type="Pfam" id="PF13997">
    <property type="entry name" value="YqjK"/>
    <property type="match status" value="1"/>
</dbReference>
<proteinExistence type="predicted"/>
<sequence length="109" mass="11390">MKDDGTPLALRRARLIAECARQRGDMADHLNLLKAPVERIGGAAGFIGQHKKSLLAGAGVLLGVLLARPKPVLGAVAAGTSLWKMAQAALPAVQRVLPLLRARLGGQLD</sequence>
<evidence type="ECO:0000313" key="1">
    <source>
        <dbReference type="EMBL" id="MFC5513930.1"/>
    </source>
</evidence>
<comment type="caution">
    <text evidence="1">The sequence shown here is derived from an EMBL/GenBank/DDBJ whole genome shotgun (WGS) entry which is preliminary data.</text>
</comment>
<keyword evidence="2" id="KW-1185">Reference proteome</keyword>
<gene>
    <name evidence="1" type="ORF">ACFPOU_22770</name>
</gene>
<evidence type="ECO:0000313" key="2">
    <source>
        <dbReference type="Proteomes" id="UP001596031"/>
    </source>
</evidence>
<dbReference type="InterPro" id="IPR025612">
    <property type="entry name" value="YqjK"/>
</dbReference>
<dbReference type="RefSeq" id="WP_379727054.1">
    <property type="nucleotide sequence ID" value="NZ_JBHSMS010000080.1"/>
</dbReference>
<protein>
    <submittedName>
        <fullName evidence="1">YqjK family protein</fullName>
    </submittedName>
</protein>
<name>A0ABW0PN80_9BURK</name>
<reference evidence="2" key="1">
    <citation type="journal article" date="2019" name="Int. J. Syst. Evol. Microbiol.">
        <title>The Global Catalogue of Microorganisms (GCM) 10K type strain sequencing project: providing services to taxonomists for standard genome sequencing and annotation.</title>
        <authorList>
            <consortium name="The Broad Institute Genomics Platform"/>
            <consortium name="The Broad Institute Genome Sequencing Center for Infectious Disease"/>
            <person name="Wu L."/>
            <person name="Ma J."/>
        </authorList>
    </citation>
    <scope>NUCLEOTIDE SEQUENCE [LARGE SCALE GENOMIC DNA]</scope>
    <source>
        <strain evidence="2">CCUG 38813</strain>
    </source>
</reference>
<dbReference type="EMBL" id="JBHSMS010000080">
    <property type="protein sequence ID" value="MFC5513930.1"/>
    <property type="molecule type" value="Genomic_DNA"/>
</dbReference>
<accession>A0ABW0PN80</accession>
<organism evidence="1 2">
    <name type="scientific">Massilia jejuensis</name>
    <dbReference type="NCBI Taxonomy" id="648894"/>
    <lineage>
        <taxon>Bacteria</taxon>
        <taxon>Pseudomonadati</taxon>
        <taxon>Pseudomonadota</taxon>
        <taxon>Betaproteobacteria</taxon>
        <taxon>Burkholderiales</taxon>
        <taxon>Oxalobacteraceae</taxon>
        <taxon>Telluria group</taxon>
        <taxon>Massilia</taxon>
    </lineage>
</organism>
<dbReference type="Proteomes" id="UP001596031">
    <property type="component" value="Unassembled WGS sequence"/>
</dbReference>